<dbReference type="AlphaFoldDB" id="A0A2D0NHF2"/>
<accession>A0A2D0NHF2</accession>
<sequence>MIYLTQLIYIYPGREAILDEFEARAIPLIAHYNGKLEFRIRPDAASVIEAGGEVPYEVHLVSFPSDADFQRFVQDKTRQQFLHLKEQAIRTSLLVKGQLVG</sequence>
<dbReference type="InterPro" id="IPR011008">
    <property type="entry name" value="Dimeric_a/b-barrel"/>
</dbReference>
<organism evidence="1 2">
    <name type="scientific">Flavilitoribacter nigricans (strain ATCC 23147 / DSM 23189 / NBRC 102662 / NCIMB 1420 / SS-2)</name>
    <name type="common">Lewinella nigricans</name>
    <dbReference type="NCBI Taxonomy" id="1122177"/>
    <lineage>
        <taxon>Bacteria</taxon>
        <taxon>Pseudomonadati</taxon>
        <taxon>Bacteroidota</taxon>
        <taxon>Saprospiria</taxon>
        <taxon>Saprospirales</taxon>
        <taxon>Lewinellaceae</taxon>
        <taxon>Flavilitoribacter</taxon>
    </lineage>
</organism>
<reference evidence="1 2" key="1">
    <citation type="submission" date="2017-10" db="EMBL/GenBank/DDBJ databases">
        <title>The draft genome sequence of Lewinella nigricans NBRC 102662.</title>
        <authorList>
            <person name="Wang K."/>
        </authorList>
    </citation>
    <scope>NUCLEOTIDE SEQUENCE [LARGE SCALE GENOMIC DNA]</scope>
    <source>
        <strain evidence="1 2">NBRC 102662</strain>
    </source>
</reference>
<evidence type="ECO:0000313" key="1">
    <source>
        <dbReference type="EMBL" id="PHN07915.1"/>
    </source>
</evidence>
<protein>
    <submittedName>
        <fullName evidence="1">DUF1330 domain-containing protein</fullName>
    </submittedName>
</protein>
<dbReference type="SUPFAM" id="SSF54909">
    <property type="entry name" value="Dimeric alpha+beta barrel"/>
    <property type="match status" value="1"/>
</dbReference>
<dbReference type="OrthoDB" id="675824at2"/>
<dbReference type="Proteomes" id="UP000223913">
    <property type="component" value="Unassembled WGS sequence"/>
</dbReference>
<dbReference type="EMBL" id="PDUD01000004">
    <property type="protein sequence ID" value="PHN07915.1"/>
    <property type="molecule type" value="Genomic_DNA"/>
</dbReference>
<evidence type="ECO:0000313" key="2">
    <source>
        <dbReference type="Proteomes" id="UP000223913"/>
    </source>
</evidence>
<gene>
    <name evidence="1" type="ORF">CRP01_03945</name>
</gene>
<proteinExistence type="predicted"/>
<keyword evidence="2" id="KW-1185">Reference proteome</keyword>
<dbReference type="RefSeq" id="WP_099148704.1">
    <property type="nucleotide sequence ID" value="NZ_PDUD01000004.1"/>
</dbReference>
<comment type="caution">
    <text evidence="1">The sequence shown here is derived from an EMBL/GenBank/DDBJ whole genome shotgun (WGS) entry which is preliminary data.</text>
</comment>
<name>A0A2D0NHF2_FLAN2</name>
<dbReference type="Gene3D" id="3.30.70.100">
    <property type="match status" value="1"/>
</dbReference>